<accession>A0A949K485</accession>
<name>A0A949K485_9FIRM</name>
<dbReference type="AlphaFoldDB" id="A0A949K485"/>
<keyword evidence="3" id="KW-1185">Reference proteome</keyword>
<reference evidence="2" key="1">
    <citation type="submission" date="2021-06" db="EMBL/GenBank/DDBJ databases">
        <title>Description of novel taxa of the family Lachnospiraceae.</title>
        <authorList>
            <person name="Chaplin A.V."/>
            <person name="Sokolova S.R."/>
            <person name="Pikina A.P."/>
            <person name="Korzhanova M."/>
            <person name="Belova V."/>
            <person name="Korostin D."/>
            <person name="Efimov B.A."/>
        </authorList>
    </citation>
    <scope>NUCLEOTIDE SEQUENCE</scope>
    <source>
        <strain evidence="2">ASD5720</strain>
    </source>
</reference>
<dbReference type="RefSeq" id="WP_158347653.1">
    <property type="nucleotide sequence ID" value="NZ_JAHQCW010000066.1"/>
</dbReference>
<protein>
    <recommendedName>
        <fullName evidence="4">Lipoprotein</fullName>
    </recommendedName>
</protein>
<comment type="caution">
    <text evidence="2">The sequence shown here is derived from an EMBL/GenBank/DDBJ whole genome shotgun (WGS) entry which is preliminary data.</text>
</comment>
<evidence type="ECO:0000256" key="1">
    <source>
        <dbReference type="SAM" id="SignalP"/>
    </source>
</evidence>
<evidence type="ECO:0000313" key="2">
    <source>
        <dbReference type="EMBL" id="MBU9739569.1"/>
    </source>
</evidence>
<dbReference type="Proteomes" id="UP000712157">
    <property type="component" value="Unassembled WGS sequence"/>
</dbReference>
<gene>
    <name evidence="2" type="ORF">KTH89_23825</name>
</gene>
<sequence>MKKVIKILSCILTLNLLAGCGKLIGEETTIFNSMQVDQKDDTIVSEGEVKIHETTGTLITVEVSENTTGLFHISYTKDKGALKITQGDKDIVTLEKEEAKDITSDEYKVSLTKGRNDFDISGEDSTCKYSAELKIDDSSKIVSFGGGSLK</sequence>
<organism evidence="2 3">
    <name type="scientific">Diplocloster agilis</name>
    <dbReference type="NCBI Taxonomy" id="2850323"/>
    <lineage>
        <taxon>Bacteria</taxon>
        <taxon>Bacillati</taxon>
        <taxon>Bacillota</taxon>
        <taxon>Clostridia</taxon>
        <taxon>Lachnospirales</taxon>
        <taxon>Lachnospiraceae</taxon>
        <taxon>Diplocloster</taxon>
    </lineage>
</organism>
<evidence type="ECO:0008006" key="4">
    <source>
        <dbReference type="Google" id="ProtNLM"/>
    </source>
</evidence>
<dbReference type="EMBL" id="JAHQCW010000066">
    <property type="protein sequence ID" value="MBU9739569.1"/>
    <property type="molecule type" value="Genomic_DNA"/>
</dbReference>
<dbReference type="PROSITE" id="PS51257">
    <property type="entry name" value="PROKAR_LIPOPROTEIN"/>
    <property type="match status" value="1"/>
</dbReference>
<evidence type="ECO:0000313" key="3">
    <source>
        <dbReference type="Proteomes" id="UP000712157"/>
    </source>
</evidence>
<feature type="signal peptide" evidence="1">
    <location>
        <begin position="1"/>
        <end position="18"/>
    </location>
</feature>
<keyword evidence="1" id="KW-0732">Signal</keyword>
<feature type="chain" id="PRO_5038474262" description="Lipoprotein" evidence="1">
    <location>
        <begin position="19"/>
        <end position="150"/>
    </location>
</feature>
<proteinExistence type="predicted"/>